<evidence type="ECO:0000256" key="1">
    <source>
        <dbReference type="ARBA" id="ARBA00023117"/>
    </source>
</evidence>
<keyword evidence="1 2" id="KW-0103">Bromodomain</keyword>
<dbReference type="PANTHER" id="PTHR46136:SF19">
    <property type="entry name" value="TRANSCRIPTION FACTOR GTE12"/>
    <property type="match status" value="1"/>
</dbReference>
<keyword evidence="6" id="KW-1185">Reference proteome</keyword>
<evidence type="ECO:0000313" key="6">
    <source>
        <dbReference type="Proteomes" id="UP001187471"/>
    </source>
</evidence>
<dbReference type="InterPro" id="IPR052442">
    <property type="entry name" value="Env_Response_Regulator"/>
</dbReference>
<evidence type="ECO:0000256" key="3">
    <source>
        <dbReference type="SAM" id="MobiDB-lite"/>
    </source>
</evidence>
<feature type="region of interest" description="Disordered" evidence="3">
    <location>
        <begin position="65"/>
        <end position="128"/>
    </location>
</feature>
<dbReference type="Gene3D" id="1.20.920.10">
    <property type="entry name" value="Bromodomain-like"/>
    <property type="match status" value="1"/>
</dbReference>
<evidence type="ECO:0000259" key="4">
    <source>
        <dbReference type="PROSITE" id="PS50014"/>
    </source>
</evidence>
<feature type="compositionally biased region" description="Polar residues" evidence="3">
    <location>
        <begin position="114"/>
        <end position="124"/>
    </location>
</feature>
<reference evidence="5" key="1">
    <citation type="submission" date="2022-12" db="EMBL/GenBank/DDBJ databases">
        <title>Draft genome assemblies for two species of Escallonia (Escalloniales).</title>
        <authorList>
            <person name="Chanderbali A."/>
            <person name="Dervinis C."/>
            <person name="Anghel I."/>
            <person name="Soltis D."/>
            <person name="Soltis P."/>
            <person name="Zapata F."/>
        </authorList>
    </citation>
    <scope>NUCLEOTIDE SEQUENCE</scope>
    <source>
        <strain evidence="5">UCBG92.1500</strain>
        <tissue evidence="5">Leaf</tissue>
    </source>
</reference>
<dbReference type="PANTHER" id="PTHR46136">
    <property type="entry name" value="TRANSCRIPTION FACTOR GTE8"/>
    <property type="match status" value="1"/>
</dbReference>
<dbReference type="PRINTS" id="PR00503">
    <property type="entry name" value="BROMODOMAIN"/>
</dbReference>
<organism evidence="5 6">
    <name type="scientific">Escallonia rubra</name>
    <dbReference type="NCBI Taxonomy" id="112253"/>
    <lineage>
        <taxon>Eukaryota</taxon>
        <taxon>Viridiplantae</taxon>
        <taxon>Streptophyta</taxon>
        <taxon>Embryophyta</taxon>
        <taxon>Tracheophyta</taxon>
        <taxon>Spermatophyta</taxon>
        <taxon>Magnoliopsida</taxon>
        <taxon>eudicotyledons</taxon>
        <taxon>Gunneridae</taxon>
        <taxon>Pentapetalae</taxon>
        <taxon>asterids</taxon>
        <taxon>campanulids</taxon>
        <taxon>Escalloniales</taxon>
        <taxon>Escalloniaceae</taxon>
        <taxon>Escallonia</taxon>
    </lineage>
</organism>
<accession>A0AA88QSQ2</accession>
<feature type="compositionally biased region" description="Polar residues" evidence="3">
    <location>
        <begin position="74"/>
        <end position="94"/>
    </location>
</feature>
<protein>
    <recommendedName>
        <fullName evidence="4">Bromo domain-containing protein</fullName>
    </recommendedName>
</protein>
<gene>
    <name evidence="5" type="ORF">RJ640_002939</name>
</gene>
<feature type="region of interest" description="Disordered" evidence="3">
    <location>
        <begin position="147"/>
        <end position="184"/>
    </location>
</feature>
<dbReference type="SUPFAM" id="SSF47370">
    <property type="entry name" value="Bromodomain"/>
    <property type="match status" value="1"/>
</dbReference>
<proteinExistence type="predicted"/>
<feature type="domain" description="Bromo" evidence="4">
    <location>
        <begin position="1"/>
        <end position="43"/>
    </location>
</feature>
<dbReference type="PROSITE" id="PS50014">
    <property type="entry name" value="BROMODOMAIN_2"/>
    <property type="match status" value="1"/>
</dbReference>
<sequence length="184" mass="20144">MDFGTIKAKLEDGIYTSCEEFEDDVRLKLSNAMTSNPESNAVHLMARKLSEFFYQISNAGNVDEDATDEDTTARGSTYTKSRLNLASQGRSSYSEADGAGGGLGGETMRCGPEPSTTGVPTKDSSAPKAQRVANLMNSFRPTILKAKQPVTRSLIPYKGSRRKKDYGQKSEQQKLQQDCGKRQN</sequence>
<evidence type="ECO:0000256" key="2">
    <source>
        <dbReference type="PROSITE-ProRule" id="PRU00035"/>
    </source>
</evidence>
<dbReference type="EMBL" id="JAVXUO010002072">
    <property type="protein sequence ID" value="KAK2976489.1"/>
    <property type="molecule type" value="Genomic_DNA"/>
</dbReference>
<evidence type="ECO:0000313" key="5">
    <source>
        <dbReference type="EMBL" id="KAK2976489.1"/>
    </source>
</evidence>
<comment type="caution">
    <text evidence="5">The sequence shown here is derived from an EMBL/GenBank/DDBJ whole genome shotgun (WGS) entry which is preliminary data.</text>
</comment>
<dbReference type="Pfam" id="PF00439">
    <property type="entry name" value="Bromodomain"/>
    <property type="match status" value="1"/>
</dbReference>
<dbReference type="InterPro" id="IPR001487">
    <property type="entry name" value="Bromodomain"/>
</dbReference>
<dbReference type="AlphaFoldDB" id="A0AA88QSQ2"/>
<dbReference type="Proteomes" id="UP001187471">
    <property type="component" value="Unassembled WGS sequence"/>
</dbReference>
<dbReference type="InterPro" id="IPR036427">
    <property type="entry name" value="Bromodomain-like_sf"/>
</dbReference>
<name>A0AA88QSQ2_9ASTE</name>